<dbReference type="GO" id="GO:0003684">
    <property type="term" value="F:damaged DNA binding"/>
    <property type="evidence" value="ECO:0007669"/>
    <property type="project" value="InterPro"/>
</dbReference>
<evidence type="ECO:0000256" key="6">
    <source>
        <dbReference type="SAM" id="MobiDB-lite"/>
    </source>
</evidence>
<feature type="domain" description="Rad4 beta-hairpin" evidence="9">
    <location>
        <begin position="670"/>
        <end position="744"/>
    </location>
</feature>
<dbReference type="Pfam" id="PF10404">
    <property type="entry name" value="BHD_2"/>
    <property type="match status" value="1"/>
</dbReference>
<dbReference type="GO" id="GO:0003697">
    <property type="term" value="F:single-stranded DNA binding"/>
    <property type="evidence" value="ECO:0007669"/>
    <property type="project" value="TreeGrafter"/>
</dbReference>
<protein>
    <recommendedName>
        <fullName evidence="12">Rad4 beta-hairpin domain-containing protein</fullName>
    </recommendedName>
</protein>
<evidence type="ECO:0008006" key="12">
    <source>
        <dbReference type="Google" id="ProtNLM"/>
    </source>
</evidence>
<feature type="region of interest" description="Disordered" evidence="6">
    <location>
        <begin position="1"/>
        <end position="99"/>
    </location>
</feature>
<dbReference type="Pfam" id="PF10405">
    <property type="entry name" value="BHD_3"/>
    <property type="match status" value="1"/>
</dbReference>
<organism evidence="10 11">
    <name type="scientific">Spizellomyces punctatus (strain DAOM BR117)</name>
    <dbReference type="NCBI Taxonomy" id="645134"/>
    <lineage>
        <taxon>Eukaryota</taxon>
        <taxon>Fungi</taxon>
        <taxon>Fungi incertae sedis</taxon>
        <taxon>Chytridiomycota</taxon>
        <taxon>Chytridiomycota incertae sedis</taxon>
        <taxon>Chytridiomycetes</taxon>
        <taxon>Spizellomycetales</taxon>
        <taxon>Spizellomycetaceae</taxon>
        <taxon>Spizellomyces</taxon>
    </lineage>
</organism>
<dbReference type="OrthoDB" id="300780at2759"/>
<dbReference type="InterPro" id="IPR018325">
    <property type="entry name" value="Rad4/PNGase_transGLS-fold"/>
</dbReference>
<dbReference type="GO" id="GO:0006289">
    <property type="term" value="P:nucleotide-excision repair"/>
    <property type="evidence" value="ECO:0007669"/>
    <property type="project" value="InterPro"/>
</dbReference>
<dbReference type="FunFam" id="3.30.70.2460:FF:000001">
    <property type="entry name" value="DNA repair protein Rad4 family"/>
    <property type="match status" value="1"/>
</dbReference>
<dbReference type="SMART" id="SM01032">
    <property type="entry name" value="BHD_3"/>
    <property type="match status" value="1"/>
</dbReference>
<dbReference type="AlphaFoldDB" id="A0A0L0HPH9"/>
<feature type="domain" description="Rad4 beta-hairpin" evidence="7">
    <location>
        <begin position="535"/>
        <end position="588"/>
    </location>
</feature>
<keyword evidence="5" id="KW-0539">Nucleus</keyword>
<evidence type="ECO:0000313" key="11">
    <source>
        <dbReference type="Proteomes" id="UP000053201"/>
    </source>
</evidence>
<dbReference type="RefSeq" id="XP_016611002.1">
    <property type="nucleotide sequence ID" value="XM_016750344.1"/>
</dbReference>
<proteinExistence type="inferred from homology"/>
<dbReference type="eggNOG" id="KOG2179">
    <property type="taxonomic scope" value="Eukaryota"/>
</dbReference>
<dbReference type="EMBL" id="KQ257452">
    <property type="protein sequence ID" value="KND02963.1"/>
    <property type="molecule type" value="Genomic_DNA"/>
</dbReference>
<comment type="subcellular location">
    <subcellularLocation>
        <location evidence="1">Nucleus</location>
    </subcellularLocation>
</comment>
<evidence type="ECO:0000256" key="4">
    <source>
        <dbReference type="ARBA" id="ARBA00023204"/>
    </source>
</evidence>
<keyword evidence="4" id="KW-0234">DNA repair</keyword>
<accession>A0A0L0HPH9</accession>
<sequence>MNSRTRSSGKNETPSSLSKQSSEKTKSENKRPLNVEPLSPPKRVKTLDATRWAASGSSSGHRAAGSSSTARGEHDKSHNSSHLPSPATQRADPFLNNFFNPSVHAKSQWENHSLPKSPVPASPVKDACTTELVADDSDSEEDEEWEEVGVENTSTMDFNQSVEISNEIADEGFEISIKTSESSSVTGAITTKKPKSRGIRKEDRIRRMLIHKVHLLCLLSSGLFRNRWCNDEELQAVVVSIVPEDIYAGLTGQQRGTGKGKGKATARQRPGHREKLLTHYIKLFARWWKDQVRVQGTSDSQMVDGPATLLDIFGAYMAKAQDDPTRFVSAEVSGLLFTAACRAMKLETRLVCSLHPIPLSLSNQKATIKPSGRSSKKTRQPRRQSDRGSDSEVYEGPSSRSSSVGTATGNPNGTTTVLIPYPLQCWCEIYSQVDKEWVPVDPSRGIVKDTEAMEPPASAMNQLQISYVVGYEQGFGVKDVTRRYTSQWGARTVRLRLPSGQEGEGWWEQTLWLYSKSDRNEVDKNEDEQLKKSEVDEKMPTSLAGFKDHTLYALERHLKKYEVIHPRGKAHAIGRFKNELVYPRSHVKQLHTAETWLKKGRRVKPDEEPVKHVKARVATITRKRQIEAEKLNDPASREELGPEGDSSMSAVFGEWQTEEFVAEPLVDGKIPRNAFGNIEIFHRNMLPIGAVHLQLNGVGRLAKKLGIDYANAVVGFEFHAGRSTPVINGIVVAEEFEEILIVAYEENLQLLREQEIRKRQRRVYTRWKKLIVSVLTKERLMREYMVDEDGSQGDSDEEEDGGNGARYSENTIDDGEEDDQSDMAGPFADDEVGDGDGSFSGGSTPQNGQSPRGGFLPENDD</sequence>
<dbReference type="GO" id="GO:0006298">
    <property type="term" value="P:mismatch repair"/>
    <property type="evidence" value="ECO:0007669"/>
    <property type="project" value="TreeGrafter"/>
</dbReference>
<dbReference type="GO" id="GO:0071942">
    <property type="term" value="C:XPC complex"/>
    <property type="evidence" value="ECO:0007669"/>
    <property type="project" value="TreeGrafter"/>
</dbReference>
<evidence type="ECO:0000259" key="9">
    <source>
        <dbReference type="SMART" id="SM01032"/>
    </source>
</evidence>
<keyword evidence="11" id="KW-1185">Reference proteome</keyword>
<dbReference type="GeneID" id="27685662"/>
<keyword evidence="3" id="KW-0227">DNA damage</keyword>
<reference evidence="10 11" key="1">
    <citation type="submission" date="2009-08" db="EMBL/GenBank/DDBJ databases">
        <title>The Genome Sequence of Spizellomyces punctatus strain DAOM BR117.</title>
        <authorList>
            <consortium name="The Broad Institute Genome Sequencing Platform"/>
            <person name="Russ C."/>
            <person name="Cuomo C."/>
            <person name="Shea T."/>
            <person name="Young S.K."/>
            <person name="Zeng Q."/>
            <person name="Koehrsen M."/>
            <person name="Haas B."/>
            <person name="Borodovsky M."/>
            <person name="Guigo R."/>
            <person name="Alvarado L."/>
            <person name="Berlin A."/>
            <person name="Bochicchio J."/>
            <person name="Borenstein D."/>
            <person name="Chapman S."/>
            <person name="Chen Z."/>
            <person name="Engels R."/>
            <person name="Freedman E."/>
            <person name="Gellesch M."/>
            <person name="Goldberg J."/>
            <person name="Griggs A."/>
            <person name="Gujja S."/>
            <person name="Heiman D."/>
            <person name="Hepburn T."/>
            <person name="Howarth C."/>
            <person name="Jen D."/>
            <person name="Larson L."/>
            <person name="Lewis B."/>
            <person name="Mehta T."/>
            <person name="Park D."/>
            <person name="Pearson M."/>
            <person name="Roberts A."/>
            <person name="Saif S."/>
            <person name="Shenoy N."/>
            <person name="Sisk P."/>
            <person name="Stolte C."/>
            <person name="Sykes S."/>
            <person name="Thomson T."/>
            <person name="Walk T."/>
            <person name="White J."/>
            <person name="Yandava C."/>
            <person name="Burger G."/>
            <person name="Gray M.W."/>
            <person name="Holland P.W.H."/>
            <person name="King N."/>
            <person name="Lang F.B.F."/>
            <person name="Roger A.J."/>
            <person name="Ruiz-Trillo I."/>
            <person name="Lander E."/>
            <person name="Nusbaum C."/>
        </authorList>
    </citation>
    <scope>NUCLEOTIDE SEQUENCE [LARGE SCALE GENOMIC DNA]</scope>
    <source>
        <strain evidence="10 11">DAOM BR117</strain>
    </source>
</reference>
<feature type="domain" description="Rad4 beta-hairpin" evidence="8">
    <location>
        <begin position="590"/>
        <end position="663"/>
    </location>
</feature>
<evidence type="ECO:0000256" key="3">
    <source>
        <dbReference type="ARBA" id="ARBA00022763"/>
    </source>
</evidence>
<evidence type="ECO:0000256" key="1">
    <source>
        <dbReference type="ARBA" id="ARBA00004123"/>
    </source>
</evidence>
<dbReference type="InParanoid" id="A0A0L0HPH9"/>
<evidence type="ECO:0000259" key="7">
    <source>
        <dbReference type="SMART" id="SM01030"/>
    </source>
</evidence>
<dbReference type="InterPro" id="IPR018328">
    <property type="entry name" value="Rad4_beta-hairpin_dom3"/>
</dbReference>
<dbReference type="SUPFAM" id="SSF54001">
    <property type="entry name" value="Cysteine proteinases"/>
    <property type="match status" value="1"/>
</dbReference>
<dbReference type="PANTHER" id="PTHR12135">
    <property type="entry name" value="DNA REPAIR PROTEIN XP-C / RAD4"/>
    <property type="match status" value="1"/>
</dbReference>
<feature type="compositionally biased region" description="Acidic residues" evidence="6">
    <location>
        <begin position="811"/>
        <end position="821"/>
    </location>
</feature>
<dbReference type="STRING" id="645134.A0A0L0HPH9"/>
<feature type="compositionally biased region" description="Basic and acidic residues" evidence="6">
    <location>
        <begin position="21"/>
        <end position="33"/>
    </location>
</feature>
<evidence type="ECO:0000259" key="8">
    <source>
        <dbReference type="SMART" id="SM01031"/>
    </source>
</evidence>
<dbReference type="Gene3D" id="3.90.260.10">
    <property type="entry name" value="Transglutaminase-like"/>
    <property type="match status" value="1"/>
</dbReference>
<feature type="region of interest" description="Disordered" evidence="6">
    <location>
        <begin position="785"/>
        <end position="861"/>
    </location>
</feature>
<feature type="compositionally biased region" description="Acidic residues" evidence="6">
    <location>
        <begin position="786"/>
        <end position="801"/>
    </location>
</feature>
<dbReference type="OMA" id="MVEDAHA"/>
<evidence type="ECO:0000256" key="5">
    <source>
        <dbReference type="ARBA" id="ARBA00023242"/>
    </source>
</evidence>
<dbReference type="Pfam" id="PF03835">
    <property type="entry name" value="Rad4"/>
    <property type="match status" value="1"/>
</dbReference>
<dbReference type="SMART" id="SM01030">
    <property type="entry name" value="BHD_1"/>
    <property type="match status" value="1"/>
</dbReference>
<dbReference type="FunCoup" id="A0A0L0HPH9">
    <property type="interactions" value="82"/>
</dbReference>
<dbReference type="InterPro" id="IPR018327">
    <property type="entry name" value="BHD_2"/>
</dbReference>
<dbReference type="InterPro" id="IPR038765">
    <property type="entry name" value="Papain-like_cys_pep_sf"/>
</dbReference>
<dbReference type="Gene3D" id="3.30.70.2460">
    <property type="entry name" value="Rad4, beta-hairpin domain BHD3"/>
    <property type="match status" value="1"/>
</dbReference>
<dbReference type="InterPro" id="IPR004583">
    <property type="entry name" value="DNA_repair_Rad4"/>
</dbReference>
<evidence type="ECO:0000256" key="2">
    <source>
        <dbReference type="ARBA" id="ARBA00009525"/>
    </source>
</evidence>
<comment type="similarity">
    <text evidence="2">Belongs to the XPC family.</text>
</comment>
<feature type="region of interest" description="Disordered" evidence="6">
    <location>
        <begin position="363"/>
        <end position="413"/>
    </location>
</feature>
<dbReference type="Pfam" id="PF10403">
    <property type="entry name" value="BHD_1"/>
    <property type="match status" value="1"/>
</dbReference>
<dbReference type="VEuPathDB" id="FungiDB:SPPG_02039"/>
<feature type="compositionally biased region" description="Low complexity" evidence="6">
    <location>
        <begin position="53"/>
        <end position="70"/>
    </location>
</feature>
<dbReference type="InterPro" id="IPR042488">
    <property type="entry name" value="Rad4_BHD3_sf"/>
</dbReference>
<feature type="compositionally biased region" description="Polar residues" evidence="6">
    <location>
        <begin position="1"/>
        <end position="20"/>
    </location>
</feature>
<dbReference type="Proteomes" id="UP000053201">
    <property type="component" value="Unassembled WGS sequence"/>
</dbReference>
<dbReference type="PANTHER" id="PTHR12135:SF0">
    <property type="entry name" value="DNA REPAIR PROTEIN COMPLEMENTING XP-C CELLS"/>
    <property type="match status" value="1"/>
</dbReference>
<dbReference type="Gene3D" id="2.20.20.110">
    <property type="entry name" value="Rad4, beta-hairpin domain BHD1"/>
    <property type="match status" value="1"/>
</dbReference>
<gene>
    <name evidence="10" type="ORF">SPPG_02039</name>
</gene>
<evidence type="ECO:0000313" key="10">
    <source>
        <dbReference type="EMBL" id="KND02963.1"/>
    </source>
</evidence>
<name>A0A0L0HPH9_SPIPD</name>
<dbReference type="GO" id="GO:0005737">
    <property type="term" value="C:cytoplasm"/>
    <property type="evidence" value="ECO:0007669"/>
    <property type="project" value="TreeGrafter"/>
</dbReference>
<dbReference type="InterPro" id="IPR036985">
    <property type="entry name" value="Transglutaminase-like_sf"/>
</dbReference>
<dbReference type="SMART" id="SM01031">
    <property type="entry name" value="BHD_2"/>
    <property type="match status" value="1"/>
</dbReference>
<dbReference type="GO" id="GO:0000111">
    <property type="term" value="C:nucleotide-excision repair factor 2 complex"/>
    <property type="evidence" value="ECO:0007669"/>
    <property type="project" value="TreeGrafter"/>
</dbReference>
<dbReference type="InterPro" id="IPR018326">
    <property type="entry name" value="Rad4_beta-hairpin_dom1"/>
</dbReference>